<dbReference type="InterPro" id="IPR002035">
    <property type="entry name" value="VWF_A"/>
</dbReference>
<gene>
    <name evidence="2" type="ORF">QE405_003818</name>
</gene>
<comment type="caution">
    <text evidence="2">The sequence shown here is derived from an EMBL/GenBank/DDBJ whole genome shotgun (WGS) entry which is preliminary data.</text>
</comment>
<protein>
    <submittedName>
        <fullName evidence="2">Mg-chelatase subunit ChlD</fullName>
    </submittedName>
</protein>
<evidence type="ECO:0000259" key="1">
    <source>
        <dbReference type="SMART" id="SM00327"/>
    </source>
</evidence>
<dbReference type="InterPro" id="IPR036465">
    <property type="entry name" value="vWFA_dom_sf"/>
</dbReference>
<dbReference type="Pfam" id="PF13519">
    <property type="entry name" value="VWA_2"/>
    <property type="match status" value="1"/>
</dbReference>
<dbReference type="SMART" id="SM00327">
    <property type="entry name" value="VWA"/>
    <property type="match status" value="1"/>
</dbReference>
<evidence type="ECO:0000313" key="3">
    <source>
        <dbReference type="Proteomes" id="UP001239215"/>
    </source>
</evidence>
<feature type="domain" description="VWFA" evidence="1">
    <location>
        <begin position="126"/>
        <end position="290"/>
    </location>
</feature>
<organism evidence="2 3">
    <name type="scientific">Nocardioides zeae</name>
    <dbReference type="NCBI Taxonomy" id="1457234"/>
    <lineage>
        <taxon>Bacteria</taxon>
        <taxon>Bacillati</taxon>
        <taxon>Actinomycetota</taxon>
        <taxon>Actinomycetes</taxon>
        <taxon>Propionibacteriales</taxon>
        <taxon>Nocardioidaceae</taxon>
        <taxon>Nocardioides</taxon>
    </lineage>
</organism>
<dbReference type="Gene3D" id="3.40.50.410">
    <property type="entry name" value="von Willebrand factor, type A domain"/>
    <property type="match status" value="1"/>
</dbReference>
<dbReference type="AlphaFoldDB" id="A0AAJ1X3L8"/>
<evidence type="ECO:0000313" key="2">
    <source>
        <dbReference type="EMBL" id="MDQ1106534.1"/>
    </source>
</evidence>
<sequence length="290" mass="30987">MPRSQLEQHPRFTELSPEVGEIDLEALEQAAAEDPDDTLPLLMLMARATDVSLRRRVRSLAPRLVLERARTGMRGGAGVARLRAVPADRAGDLDVEASLDAVLEARAVRRVPDLADLRGLAWERPRAAVCLLLDRSGSMEGRQLATAALAAAACALHATHVGSEIAVVAFDSRAEVLQPMGATPVPDRVVDRVIGLRGHGATSLDAALRAAAAQHLRSAAPRRVTLLLSDCRVTDDVDPTAAARDIEDLRIVAPAEDDDQARSFARTAGGRVATLATLRDLPRTLEALLD</sequence>
<dbReference type="EMBL" id="JAUTAN010000001">
    <property type="protein sequence ID" value="MDQ1106534.1"/>
    <property type="molecule type" value="Genomic_DNA"/>
</dbReference>
<dbReference type="Proteomes" id="UP001239215">
    <property type="component" value="Unassembled WGS sequence"/>
</dbReference>
<proteinExistence type="predicted"/>
<reference evidence="2" key="1">
    <citation type="submission" date="2023-07" db="EMBL/GenBank/DDBJ databases">
        <title>Functional and genomic diversity of the sorghum phyllosphere microbiome.</title>
        <authorList>
            <person name="Shade A."/>
        </authorList>
    </citation>
    <scope>NUCLEOTIDE SEQUENCE</scope>
    <source>
        <strain evidence="2">SORGH_AS_1067</strain>
    </source>
</reference>
<dbReference type="SUPFAM" id="SSF53300">
    <property type="entry name" value="vWA-like"/>
    <property type="match status" value="1"/>
</dbReference>
<name>A0AAJ1X3L8_9ACTN</name>
<accession>A0AAJ1X3L8</accession>
<dbReference type="RefSeq" id="WP_307204290.1">
    <property type="nucleotide sequence ID" value="NZ_JAUTAN010000001.1"/>
</dbReference>